<dbReference type="EMBL" id="BMFT01000001">
    <property type="protein sequence ID" value="GGH10880.1"/>
    <property type="molecule type" value="Genomic_DNA"/>
</dbReference>
<dbReference type="Gene3D" id="2.60.40.1180">
    <property type="entry name" value="Golgi alpha-mannosidase II"/>
    <property type="match status" value="1"/>
</dbReference>
<dbReference type="Gene3D" id="2.70.98.50">
    <property type="entry name" value="putative glycoside hydrolase family protein from bacillus halodurans"/>
    <property type="match status" value="1"/>
</dbReference>
<protein>
    <submittedName>
        <fullName evidence="4">Alpha/beta hydrolase</fullName>
    </submittedName>
</protein>
<dbReference type="PIRSF" id="PIRSF007663">
    <property type="entry name" value="UCP007663"/>
    <property type="match status" value="1"/>
</dbReference>
<dbReference type="InterPro" id="IPR012341">
    <property type="entry name" value="6hp_glycosidase-like_sf"/>
</dbReference>
<dbReference type="InterPro" id="IPR013780">
    <property type="entry name" value="Glyco_hydro_b"/>
</dbReference>
<name>A0ABQ1Y413_9BACL</name>
<dbReference type="RefSeq" id="WP_188535034.1">
    <property type="nucleotide sequence ID" value="NZ_BMFT01000001.1"/>
</dbReference>
<dbReference type="PANTHER" id="PTHR31084:SF0">
    <property type="entry name" value="ALPHA-L-FUCOSIDASE 2"/>
    <property type="match status" value="1"/>
</dbReference>
<evidence type="ECO:0000313" key="5">
    <source>
        <dbReference type="Proteomes" id="UP000659344"/>
    </source>
</evidence>
<dbReference type="SUPFAM" id="SSF48208">
    <property type="entry name" value="Six-hairpin glycosidases"/>
    <property type="match status" value="1"/>
</dbReference>
<evidence type="ECO:0000313" key="4">
    <source>
        <dbReference type="EMBL" id="GGH10880.1"/>
    </source>
</evidence>
<comment type="caution">
    <text evidence="4">The sequence shown here is derived from an EMBL/GenBank/DDBJ whole genome shotgun (WGS) entry which is preliminary data.</text>
</comment>
<dbReference type="Pfam" id="PF14498">
    <property type="entry name" value="Glyco_hyd_65N_2"/>
    <property type="match status" value="1"/>
</dbReference>
<feature type="domain" description="Glycosyl hydrolase family 95 N-terminal" evidence="1">
    <location>
        <begin position="8"/>
        <end position="261"/>
    </location>
</feature>
<dbReference type="InterPro" id="IPR054363">
    <property type="entry name" value="GH95_cat"/>
</dbReference>
<evidence type="ECO:0000259" key="1">
    <source>
        <dbReference type="Pfam" id="PF14498"/>
    </source>
</evidence>
<dbReference type="PANTHER" id="PTHR31084">
    <property type="entry name" value="ALPHA-L-FUCOSIDASE 2"/>
    <property type="match status" value="1"/>
</dbReference>
<dbReference type="Pfam" id="PF21307">
    <property type="entry name" value="Glyco_hydro_95_C"/>
    <property type="match status" value="1"/>
</dbReference>
<gene>
    <name evidence="4" type="ORF">GCM10008013_02490</name>
</gene>
<dbReference type="Proteomes" id="UP000659344">
    <property type="component" value="Unassembled WGS sequence"/>
</dbReference>
<reference evidence="5" key="1">
    <citation type="journal article" date="2019" name="Int. J. Syst. Evol. Microbiol.">
        <title>The Global Catalogue of Microorganisms (GCM) 10K type strain sequencing project: providing services to taxonomists for standard genome sequencing and annotation.</title>
        <authorList>
            <consortium name="The Broad Institute Genomics Platform"/>
            <consortium name="The Broad Institute Genome Sequencing Center for Infectious Disease"/>
            <person name="Wu L."/>
            <person name="Ma J."/>
        </authorList>
    </citation>
    <scope>NUCLEOTIDE SEQUENCE [LARGE SCALE GENOMIC DNA]</scope>
    <source>
        <strain evidence="5">CGMCC 1.12769</strain>
    </source>
</reference>
<dbReference type="InterPro" id="IPR027414">
    <property type="entry name" value="GH95_N_dom"/>
</dbReference>
<keyword evidence="5" id="KW-1185">Reference proteome</keyword>
<dbReference type="InterPro" id="IPR049053">
    <property type="entry name" value="AFCA-like_C"/>
</dbReference>
<dbReference type="Gene3D" id="1.50.10.10">
    <property type="match status" value="1"/>
</dbReference>
<sequence length="797" mass="89103">MTSSQNKLYYTKPAQRWAEALPLGNGRMGAMVYGGVQREQIQLNEDTLWAGYPRAEHNPDAATHLGEARRLLAEERYIEAQELIEGKMLGTSGSGVQPYQPLGNLYLDFEGEFDDQGYRRELDLNTAIATTHIGEGATSQKRSVFISAVDQVMVVHLESVDPKGLHLTVTMDSELRHTLQDTEDGGMVMVGRCPQQVQNHNNELESILVYDEEESGKAMRFAAAIQVLHEGGEVDSEATGPIKVKGARTLTLLYTSATSFDGFDQVPGTSGRDPIAICSKVLEAAKCKSYDTLLESHLSDYQALFQRVELQLCEMQLDTKLNLIPTDERIQGVMSGVEDPGLIALVYQYGRYLLISSSRPGTQAANLQGIWNDMIQPPWNCDYHFNINLQMNYWLAETSNLSECHEPLFSLIEEQSVTGEETARIQYDCGGWTAHTMSDIWRTNNVGSRGEAEWAYWPMAGAWLCQHLWEHYLFTQDRDFLEQRAWPILKGAAQFVLDWLIDDEQGHLTTSPSVSPENNFLSPNEQVAVSVSQGSSMDISLCRELLTTIVEAGAILNLDEDFVQRCEAARSRLRPLEIGANGQVVEWNHDFAENDPLHRHVSHLYGMYPGHEFTMERTPEFSQAVRRSLELRGNEGTGWSMGWKVALWARLHDGDQASQVLHNFLNLVEEGGFDYHKGGIYPNLFCAHPPFQIDGNFGATAGITELLLQSHQQDIHLLPALPSSWSEGNVKGLRARGGYTVDISWMAGDLTEAKVLADRDGTCTVRYRDKILTVECISGVPVIIDYDHGRLVVRSAL</sequence>
<dbReference type="InterPro" id="IPR016518">
    <property type="entry name" value="Alpha-L-fucosidase"/>
</dbReference>
<feature type="domain" description="Glycosyl hydrolase family 95 catalytic" evidence="3">
    <location>
        <begin position="289"/>
        <end position="707"/>
    </location>
</feature>
<dbReference type="GO" id="GO:0016787">
    <property type="term" value="F:hydrolase activity"/>
    <property type="evidence" value="ECO:0007669"/>
    <property type="project" value="UniProtKB-KW"/>
</dbReference>
<feature type="domain" description="Alpha fucosidase A-like C-terminal" evidence="2">
    <location>
        <begin position="709"/>
        <end position="771"/>
    </location>
</feature>
<dbReference type="Pfam" id="PF22124">
    <property type="entry name" value="Glyco_hydro_95_cat"/>
    <property type="match status" value="1"/>
</dbReference>
<proteinExistence type="predicted"/>
<dbReference type="InterPro" id="IPR008928">
    <property type="entry name" value="6-hairpin_glycosidase_sf"/>
</dbReference>
<organism evidence="4 5">
    <name type="scientific">Paenibacillus segetis</name>
    <dbReference type="NCBI Taxonomy" id="1325360"/>
    <lineage>
        <taxon>Bacteria</taxon>
        <taxon>Bacillati</taxon>
        <taxon>Bacillota</taxon>
        <taxon>Bacilli</taxon>
        <taxon>Bacillales</taxon>
        <taxon>Paenibacillaceae</taxon>
        <taxon>Paenibacillus</taxon>
    </lineage>
</organism>
<keyword evidence="4" id="KW-0378">Hydrolase</keyword>
<evidence type="ECO:0000259" key="2">
    <source>
        <dbReference type="Pfam" id="PF21307"/>
    </source>
</evidence>
<accession>A0ABQ1Y413</accession>
<evidence type="ECO:0000259" key="3">
    <source>
        <dbReference type="Pfam" id="PF22124"/>
    </source>
</evidence>